<proteinExistence type="predicted"/>
<sequence length="323" mass="35340">MRAPDATERAQRAGNGGETGWTWYTEGNQGMRENESMNERDPHRAFEAPSPLEWRTEALPPMRSKLSHARKFDATHILAVLVHAKQAILVVQGALHRGRVIAELPWRLIELKAYSILTTVVNSSDSSTLLSSAQGLNLLAPTNRSTNPTPESGALIQNETSESVLWVFWGVIATVAGQIPVEHPGQERLVTLIKSLRGLPNPVQLYFGGDWTSAKLWSDLPLLGPVFREALDTRRDQLVGSTSAQGLMWLRVAGVKLYEACVAGEVIDGGYGSGGNWQGPAGFSKERWEFWKTRFGDVAVDEQPSETKSLARQAGGTMAGIEV</sequence>
<organism evidence="2 3">
    <name type="scientific">Coprinellus micaceus</name>
    <name type="common">Glistening ink-cap mushroom</name>
    <name type="synonym">Coprinus micaceus</name>
    <dbReference type="NCBI Taxonomy" id="71717"/>
    <lineage>
        <taxon>Eukaryota</taxon>
        <taxon>Fungi</taxon>
        <taxon>Dikarya</taxon>
        <taxon>Basidiomycota</taxon>
        <taxon>Agaricomycotina</taxon>
        <taxon>Agaricomycetes</taxon>
        <taxon>Agaricomycetidae</taxon>
        <taxon>Agaricales</taxon>
        <taxon>Agaricineae</taxon>
        <taxon>Psathyrellaceae</taxon>
        <taxon>Coprinellus</taxon>
    </lineage>
</organism>
<dbReference type="Pfam" id="PF12311">
    <property type="entry name" value="DUF3632"/>
    <property type="match status" value="2"/>
</dbReference>
<protein>
    <submittedName>
        <fullName evidence="2">Uncharacterized protein</fullName>
    </submittedName>
</protein>
<comment type="caution">
    <text evidence="2">The sequence shown here is derived from an EMBL/GenBank/DDBJ whole genome shotgun (WGS) entry which is preliminary data.</text>
</comment>
<evidence type="ECO:0000256" key="1">
    <source>
        <dbReference type="SAM" id="MobiDB-lite"/>
    </source>
</evidence>
<evidence type="ECO:0000313" key="3">
    <source>
        <dbReference type="Proteomes" id="UP000298030"/>
    </source>
</evidence>
<name>A0A4Y7TKN9_COPMI</name>
<reference evidence="2 3" key="1">
    <citation type="journal article" date="2019" name="Nat. Ecol. Evol.">
        <title>Megaphylogeny resolves global patterns of mushroom evolution.</title>
        <authorList>
            <person name="Varga T."/>
            <person name="Krizsan K."/>
            <person name="Foldi C."/>
            <person name="Dima B."/>
            <person name="Sanchez-Garcia M."/>
            <person name="Sanchez-Ramirez S."/>
            <person name="Szollosi G.J."/>
            <person name="Szarkandi J.G."/>
            <person name="Papp V."/>
            <person name="Albert L."/>
            <person name="Andreopoulos W."/>
            <person name="Angelini C."/>
            <person name="Antonin V."/>
            <person name="Barry K.W."/>
            <person name="Bougher N.L."/>
            <person name="Buchanan P."/>
            <person name="Buyck B."/>
            <person name="Bense V."/>
            <person name="Catcheside P."/>
            <person name="Chovatia M."/>
            <person name="Cooper J."/>
            <person name="Damon W."/>
            <person name="Desjardin D."/>
            <person name="Finy P."/>
            <person name="Geml J."/>
            <person name="Haridas S."/>
            <person name="Hughes K."/>
            <person name="Justo A."/>
            <person name="Karasinski D."/>
            <person name="Kautmanova I."/>
            <person name="Kiss B."/>
            <person name="Kocsube S."/>
            <person name="Kotiranta H."/>
            <person name="LaButti K.M."/>
            <person name="Lechner B.E."/>
            <person name="Liimatainen K."/>
            <person name="Lipzen A."/>
            <person name="Lukacs Z."/>
            <person name="Mihaltcheva S."/>
            <person name="Morgado L.N."/>
            <person name="Niskanen T."/>
            <person name="Noordeloos M.E."/>
            <person name="Ohm R.A."/>
            <person name="Ortiz-Santana B."/>
            <person name="Ovrebo C."/>
            <person name="Racz N."/>
            <person name="Riley R."/>
            <person name="Savchenko A."/>
            <person name="Shiryaev A."/>
            <person name="Soop K."/>
            <person name="Spirin V."/>
            <person name="Szebenyi C."/>
            <person name="Tomsovsky M."/>
            <person name="Tulloss R.E."/>
            <person name="Uehling J."/>
            <person name="Grigoriev I.V."/>
            <person name="Vagvolgyi C."/>
            <person name="Papp T."/>
            <person name="Martin F.M."/>
            <person name="Miettinen O."/>
            <person name="Hibbett D.S."/>
            <person name="Nagy L.G."/>
        </authorList>
    </citation>
    <scope>NUCLEOTIDE SEQUENCE [LARGE SCALE GENOMIC DNA]</scope>
    <source>
        <strain evidence="2 3">FP101781</strain>
    </source>
</reference>
<accession>A0A4Y7TKN9</accession>
<dbReference type="PANTHER" id="PTHR38797">
    <property type="entry name" value="NUCLEAR PORE COMPLEX PROTEIN NUP85-RELATED"/>
    <property type="match status" value="1"/>
</dbReference>
<dbReference type="PANTHER" id="PTHR38797:SF4">
    <property type="entry name" value="NUCLEAR PORE COMPLEX PROTEIN NUP85"/>
    <property type="match status" value="1"/>
</dbReference>
<dbReference type="OrthoDB" id="3350591at2759"/>
<dbReference type="InterPro" id="IPR022085">
    <property type="entry name" value="OpdG"/>
</dbReference>
<dbReference type="AlphaFoldDB" id="A0A4Y7TKN9"/>
<dbReference type="STRING" id="71717.A0A4Y7TKN9"/>
<dbReference type="EMBL" id="QPFP01000009">
    <property type="protein sequence ID" value="TEB34508.1"/>
    <property type="molecule type" value="Genomic_DNA"/>
</dbReference>
<dbReference type="InterPro" id="IPR053204">
    <property type="entry name" value="Oxopyrrolidines_Biosynth-assoc"/>
</dbReference>
<feature type="compositionally biased region" description="Basic and acidic residues" evidence="1">
    <location>
        <begin position="32"/>
        <end position="44"/>
    </location>
</feature>
<feature type="compositionally biased region" description="Basic and acidic residues" evidence="1">
    <location>
        <begin position="1"/>
        <end position="11"/>
    </location>
</feature>
<keyword evidence="3" id="KW-1185">Reference proteome</keyword>
<gene>
    <name evidence="2" type="ORF">FA13DRAFT_1772418</name>
</gene>
<feature type="region of interest" description="Disordered" evidence="1">
    <location>
        <begin position="1"/>
        <end position="44"/>
    </location>
</feature>
<dbReference type="Proteomes" id="UP000298030">
    <property type="component" value="Unassembled WGS sequence"/>
</dbReference>
<evidence type="ECO:0000313" key="2">
    <source>
        <dbReference type="EMBL" id="TEB34508.1"/>
    </source>
</evidence>